<accession>A0A7Y8GZP1</accession>
<evidence type="ECO:0000256" key="1">
    <source>
        <dbReference type="ARBA" id="ARBA00001933"/>
    </source>
</evidence>
<dbReference type="Gene3D" id="3.90.1150.10">
    <property type="entry name" value="Aspartate Aminotransferase, domain 1"/>
    <property type="match status" value="1"/>
</dbReference>
<comment type="cofactor">
    <cofactor evidence="1 5">
        <name>pyridoxal 5'-phosphate</name>
        <dbReference type="ChEBI" id="CHEBI:597326"/>
    </cofactor>
</comment>
<keyword evidence="7" id="KW-0032">Aminotransferase</keyword>
<evidence type="ECO:0000259" key="6">
    <source>
        <dbReference type="Pfam" id="PF00266"/>
    </source>
</evidence>
<dbReference type="EMBL" id="VYGV01000016">
    <property type="protein sequence ID" value="NWF47169.1"/>
    <property type="molecule type" value="Genomic_DNA"/>
</dbReference>
<name>A0A7Y8GZP1_9BURK</name>
<evidence type="ECO:0000256" key="4">
    <source>
        <dbReference type="PIRSR" id="PIRSR000524-1"/>
    </source>
</evidence>
<evidence type="ECO:0000256" key="3">
    <source>
        <dbReference type="ARBA" id="ARBA00022898"/>
    </source>
</evidence>
<keyword evidence="3 5" id="KW-0663">Pyridoxal phosphate</keyword>
<dbReference type="InterPro" id="IPR024169">
    <property type="entry name" value="SP_NH2Trfase/AEP_transaminase"/>
</dbReference>
<sequence length="416" mass="44781">MILLDKHPSGRHFLQIPGPSPVPDRILRAISLPTIDHRGPEFGALGLKVIAGLQQVFRTRHPVCIYPASGTGAWEAALVNVMSPGDKVLMFETGHFATLWNKMALRLGLDPEFLALPGYDEATGLPNSWRHGVQADQIEQRLREDSDHRIKAVCVVHNETSTGVTSDIAAVRRAIDAAGHPALLMVDTISGLASADYRHDEWGVDVTISGSQKGLMMPPGISFNALSPKAIEASKSARLPKAFWAWDEIIEMNRTGYWPYTPNTNLLYGLSEALDMLLGQGLPAVFARHQRWATGVRAAVNAWGLPIQCADPNVYSPVLTGVITPPGVDADALRRLIHDRFDLSLGAGLGKLKGRMFRIGHLGDCNDLTLMGALSGVEMGLKLAGVPLAGSGVAAAMAQFAGEPSVPDVLKSHNNR</sequence>
<reference evidence="7 8" key="1">
    <citation type="submission" date="2019-09" db="EMBL/GenBank/DDBJ databases">
        <title>Hydrogenophaga aromatica sp. nov., isolated from a para-xylene-degrading enrichment culture.</title>
        <authorList>
            <person name="Tancsics A."/>
            <person name="Banerjee S."/>
        </authorList>
    </citation>
    <scope>NUCLEOTIDE SEQUENCE [LARGE SCALE GENOMIC DNA]</scope>
    <source>
        <strain evidence="7 8">D2P1</strain>
    </source>
</reference>
<protein>
    <submittedName>
        <fullName evidence="7">Aminotransferase class V-fold PLP-dependent enzyme</fullName>
    </submittedName>
</protein>
<comment type="caution">
    <text evidence="7">The sequence shown here is derived from an EMBL/GenBank/DDBJ whole genome shotgun (WGS) entry which is preliminary data.</text>
</comment>
<gene>
    <name evidence="7" type="ORF">F3K02_18210</name>
</gene>
<evidence type="ECO:0000313" key="8">
    <source>
        <dbReference type="Proteomes" id="UP000545507"/>
    </source>
</evidence>
<dbReference type="PIRSF" id="PIRSF000524">
    <property type="entry name" value="SPT"/>
    <property type="match status" value="1"/>
</dbReference>
<proteinExistence type="inferred from homology"/>
<keyword evidence="8" id="KW-1185">Reference proteome</keyword>
<comment type="similarity">
    <text evidence="2">Belongs to the class-V pyridoxal-phosphate-dependent aminotransferase family.</text>
</comment>
<dbReference type="SUPFAM" id="SSF53383">
    <property type="entry name" value="PLP-dependent transferases"/>
    <property type="match status" value="1"/>
</dbReference>
<feature type="modified residue" description="N6-(pyridoxal phosphate)lysine" evidence="5">
    <location>
        <position position="213"/>
    </location>
</feature>
<dbReference type="GO" id="GO:0019265">
    <property type="term" value="P:glycine biosynthetic process, by transamination of glyoxylate"/>
    <property type="evidence" value="ECO:0007669"/>
    <property type="project" value="TreeGrafter"/>
</dbReference>
<evidence type="ECO:0000313" key="7">
    <source>
        <dbReference type="EMBL" id="NWF47169.1"/>
    </source>
</evidence>
<evidence type="ECO:0000256" key="5">
    <source>
        <dbReference type="PIRSR" id="PIRSR000524-50"/>
    </source>
</evidence>
<feature type="domain" description="Aminotransferase class V" evidence="6">
    <location>
        <begin position="64"/>
        <end position="294"/>
    </location>
</feature>
<dbReference type="Proteomes" id="UP000545507">
    <property type="component" value="Unassembled WGS sequence"/>
</dbReference>
<dbReference type="AlphaFoldDB" id="A0A7Y8GZP1"/>
<dbReference type="RefSeq" id="WP_177137057.1">
    <property type="nucleotide sequence ID" value="NZ_VYGV01000016.1"/>
</dbReference>
<feature type="binding site" evidence="4">
    <location>
        <position position="358"/>
    </location>
    <ligand>
        <name>substrate</name>
    </ligand>
</feature>
<evidence type="ECO:0000256" key="2">
    <source>
        <dbReference type="ARBA" id="ARBA00009236"/>
    </source>
</evidence>
<dbReference type="Pfam" id="PF00266">
    <property type="entry name" value="Aminotran_5"/>
    <property type="match status" value="1"/>
</dbReference>
<dbReference type="FunFam" id="3.90.1150.10:FF:000031">
    <property type="entry name" value="Serine--glyoxylate aminotransferase"/>
    <property type="match status" value="1"/>
</dbReference>
<dbReference type="InterPro" id="IPR015422">
    <property type="entry name" value="PyrdxlP-dep_Trfase_small"/>
</dbReference>
<keyword evidence="7" id="KW-0808">Transferase</keyword>
<organism evidence="7 8">
    <name type="scientific">Hydrogenophaga aromaticivorans</name>
    <dbReference type="NCBI Taxonomy" id="2610898"/>
    <lineage>
        <taxon>Bacteria</taxon>
        <taxon>Pseudomonadati</taxon>
        <taxon>Pseudomonadota</taxon>
        <taxon>Betaproteobacteria</taxon>
        <taxon>Burkholderiales</taxon>
        <taxon>Comamonadaceae</taxon>
        <taxon>Hydrogenophaga</taxon>
    </lineage>
</organism>
<dbReference type="PANTHER" id="PTHR21152">
    <property type="entry name" value="AMINOTRANSFERASE CLASS V"/>
    <property type="match status" value="1"/>
</dbReference>
<dbReference type="InterPro" id="IPR015421">
    <property type="entry name" value="PyrdxlP-dep_Trfase_major"/>
</dbReference>
<dbReference type="FunFam" id="3.40.640.10:FF:000054">
    <property type="entry name" value="Serine--glyoxylate aminotransferase"/>
    <property type="match status" value="1"/>
</dbReference>
<dbReference type="GO" id="GO:0008453">
    <property type="term" value="F:alanine-glyoxylate transaminase activity"/>
    <property type="evidence" value="ECO:0007669"/>
    <property type="project" value="TreeGrafter"/>
</dbReference>
<dbReference type="PANTHER" id="PTHR21152:SF40">
    <property type="entry name" value="ALANINE--GLYOXYLATE AMINOTRANSFERASE"/>
    <property type="match status" value="1"/>
</dbReference>
<dbReference type="InterPro" id="IPR015424">
    <property type="entry name" value="PyrdxlP-dep_Trfase"/>
</dbReference>
<dbReference type="GO" id="GO:0004760">
    <property type="term" value="F:L-serine-pyruvate transaminase activity"/>
    <property type="evidence" value="ECO:0007669"/>
    <property type="project" value="TreeGrafter"/>
</dbReference>
<dbReference type="Gene3D" id="3.40.640.10">
    <property type="entry name" value="Type I PLP-dependent aspartate aminotransferase-like (Major domain)"/>
    <property type="match status" value="1"/>
</dbReference>
<dbReference type="InterPro" id="IPR000192">
    <property type="entry name" value="Aminotrans_V_dom"/>
</dbReference>